<proteinExistence type="predicted"/>
<keyword evidence="3" id="KW-1185">Reference proteome</keyword>
<gene>
    <name evidence="2" type="ORF">MHBO_004256</name>
</gene>
<evidence type="ECO:0000313" key="3">
    <source>
        <dbReference type="Proteomes" id="UP001439008"/>
    </source>
</evidence>
<evidence type="ECO:0000256" key="1">
    <source>
        <dbReference type="SAM" id="MobiDB-lite"/>
    </source>
</evidence>
<evidence type="ECO:0000313" key="2">
    <source>
        <dbReference type="EMBL" id="MES1922733.1"/>
    </source>
</evidence>
<feature type="compositionally biased region" description="Basic and acidic residues" evidence="1">
    <location>
        <begin position="67"/>
        <end position="77"/>
    </location>
</feature>
<accession>A0ABV2ATL3</accession>
<feature type="region of interest" description="Disordered" evidence="1">
    <location>
        <begin position="1"/>
        <end position="20"/>
    </location>
</feature>
<comment type="caution">
    <text evidence="2">The sequence shown here is derived from an EMBL/GenBank/DDBJ whole genome shotgun (WGS) entry which is preliminary data.</text>
</comment>
<dbReference type="Proteomes" id="UP001439008">
    <property type="component" value="Unassembled WGS sequence"/>
</dbReference>
<feature type="compositionally biased region" description="Basic and acidic residues" evidence="1">
    <location>
        <begin position="11"/>
        <end position="20"/>
    </location>
</feature>
<protein>
    <submittedName>
        <fullName evidence="2">Uncharacterized protein</fullName>
    </submittedName>
</protein>
<reference evidence="2 3" key="1">
    <citation type="journal article" date="2024" name="BMC Biol.">
        <title>Comparative genomics of Ascetosporea gives new insight into the evolutionary basis for animal parasitism in Rhizaria.</title>
        <authorList>
            <person name="Hiltunen Thoren M."/>
            <person name="Onut-Brannstrom I."/>
            <person name="Alfjorden A."/>
            <person name="Peckova H."/>
            <person name="Swords F."/>
            <person name="Hooper C."/>
            <person name="Holzer A.S."/>
            <person name="Bass D."/>
            <person name="Burki F."/>
        </authorList>
    </citation>
    <scope>NUCLEOTIDE SEQUENCE [LARGE SCALE GENOMIC DNA]</scope>
    <source>
        <strain evidence="2">20-A016</strain>
    </source>
</reference>
<name>A0ABV2ATL3_9EUKA</name>
<dbReference type="EMBL" id="JBDODL010003535">
    <property type="protein sequence ID" value="MES1922733.1"/>
    <property type="molecule type" value="Genomic_DNA"/>
</dbReference>
<sequence length="132" mass="15553">MQDYYLARRKQNGDEKYRAQVTRERISRKKAFLLRKNGQQTCGENKEVDEKVREQCENLRENPPPLELDRKKWDKNQKSGKLKLPVGADQIKIAMTDIDSGRTIESGMLDQLMRNRRSCVFDLLNKIIELNK</sequence>
<organism evidence="2 3">
    <name type="scientific">Bonamia ostreae</name>
    <dbReference type="NCBI Taxonomy" id="126728"/>
    <lineage>
        <taxon>Eukaryota</taxon>
        <taxon>Sar</taxon>
        <taxon>Rhizaria</taxon>
        <taxon>Endomyxa</taxon>
        <taxon>Ascetosporea</taxon>
        <taxon>Haplosporida</taxon>
        <taxon>Bonamia</taxon>
    </lineage>
</organism>
<feature type="region of interest" description="Disordered" evidence="1">
    <location>
        <begin position="60"/>
        <end position="79"/>
    </location>
</feature>